<keyword evidence="3" id="KW-1185">Reference proteome</keyword>
<accession>A0A183FG23</accession>
<dbReference type="Proteomes" id="UP000050761">
    <property type="component" value="Unassembled WGS sequence"/>
</dbReference>
<feature type="compositionally biased region" description="Low complexity" evidence="1">
    <location>
        <begin position="70"/>
        <end position="83"/>
    </location>
</feature>
<feature type="region of interest" description="Disordered" evidence="1">
    <location>
        <begin position="34"/>
        <end position="137"/>
    </location>
</feature>
<evidence type="ECO:0000313" key="2">
    <source>
        <dbReference type="EMBL" id="VDO64976.1"/>
    </source>
</evidence>
<dbReference type="WBParaSite" id="HPBE_0000555001-mRNA-1">
    <property type="protein sequence ID" value="HPBE_0000555001-mRNA-1"/>
    <property type="gene ID" value="HPBE_0000555001"/>
</dbReference>
<proteinExistence type="predicted"/>
<evidence type="ECO:0000256" key="1">
    <source>
        <dbReference type="SAM" id="MobiDB-lite"/>
    </source>
</evidence>
<sequence>MSKTVTEDGNVRRTEITETITERQRIREVEIVVEDDLKTAELPTSARIHTPATPNQLGRAYGEEPENKSSTKTPTTPPQRLTPLGSGQTPPGGRGAQRHTPPPHQRVQPGRPGSSGPKQAQRHPPGQASRQAPGRDSKRLIQVFLQMPANRVTIFPATPPPLRWDSNNICHKSL</sequence>
<accession>A0A3P7WWB7</accession>
<evidence type="ECO:0000313" key="3">
    <source>
        <dbReference type="Proteomes" id="UP000050761"/>
    </source>
</evidence>
<name>A0A183FG23_HELPZ</name>
<evidence type="ECO:0000313" key="4">
    <source>
        <dbReference type="WBParaSite" id="HPBE_0000555001-mRNA-1"/>
    </source>
</evidence>
<gene>
    <name evidence="2" type="ORF">HPBE_LOCUS5551</name>
</gene>
<reference evidence="4" key="2">
    <citation type="submission" date="2019-09" db="UniProtKB">
        <authorList>
            <consortium name="WormBaseParasite"/>
        </authorList>
    </citation>
    <scope>IDENTIFICATION</scope>
</reference>
<organism evidence="3 4">
    <name type="scientific">Heligmosomoides polygyrus</name>
    <name type="common">Parasitic roundworm</name>
    <dbReference type="NCBI Taxonomy" id="6339"/>
    <lineage>
        <taxon>Eukaryota</taxon>
        <taxon>Metazoa</taxon>
        <taxon>Ecdysozoa</taxon>
        <taxon>Nematoda</taxon>
        <taxon>Chromadorea</taxon>
        <taxon>Rhabditida</taxon>
        <taxon>Rhabditina</taxon>
        <taxon>Rhabditomorpha</taxon>
        <taxon>Strongyloidea</taxon>
        <taxon>Heligmosomidae</taxon>
        <taxon>Heligmosomoides</taxon>
    </lineage>
</organism>
<dbReference type="EMBL" id="UZAH01025494">
    <property type="protein sequence ID" value="VDO64976.1"/>
    <property type="molecule type" value="Genomic_DNA"/>
</dbReference>
<reference evidence="2 3" key="1">
    <citation type="submission" date="2018-11" db="EMBL/GenBank/DDBJ databases">
        <authorList>
            <consortium name="Pathogen Informatics"/>
        </authorList>
    </citation>
    <scope>NUCLEOTIDE SEQUENCE [LARGE SCALE GENOMIC DNA]</scope>
</reference>
<dbReference type="AlphaFoldDB" id="A0A183FG23"/>
<protein>
    <submittedName>
        <fullName evidence="4">DUF2382 domain-containing protein</fullName>
    </submittedName>
</protein>